<gene>
    <name evidence="1" type="ORF">WKI47_22225</name>
</gene>
<evidence type="ECO:0000313" key="2">
    <source>
        <dbReference type="Proteomes" id="UP001380953"/>
    </source>
</evidence>
<organism evidence="1 2">
    <name type="scientific">Saccharibacillus sacchari</name>
    <dbReference type="NCBI Taxonomy" id="456493"/>
    <lineage>
        <taxon>Bacteria</taxon>
        <taxon>Bacillati</taxon>
        <taxon>Bacillota</taxon>
        <taxon>Bacilli</taxon>
        <taxon>Bacillales</taxon>
        <taxon>Paenibacillaceae</taxon>
        <taxon>Saccharibacillus</taxon>
    </lineage>
</organism>
<protein>
    <submittedName>
        <fullName evidence="1">Uncharacterized protein</fullName>
    </submittedName>
</protein>
<keyword evidence="2" id="KW-1185">Reference proteome</keyword>
<name>A0ACC6PIC0_9BACL</name>
<dbReference type="Proteomes" id="UP001380953">
    <property type="component" value="Unassembled WGS sequence"/>
</dbReference>
<proteinExistence type="predicted"/>
<comment type="caution">
    <text evidence="1">The sequence shown here is derived from an EMBL/GenBank/DDBJ whole genome shotgun (WGS) entry which is preliminary data.</text>
</comment>
<dbReference type="EMBL" id="JBBKAR010000056">
    <property type="protein sequence ID" value="MEJ8306636.1"/>
    <property type="molecule type" value="Genomic_DNA"/>
</dbReference>
<evidence type="ECO:0000313" key="1">
    <source>
        <dbReference type="EMBL" id="MEJ8306636.1"/>
    </source>
</evidence>
<sequence length="51" mass="6155">MEGMRVLSNCMFFLIFERHQRVHGREKIAAHAKRQHDRYRAQAEEMGLIQK</sequence>
<accession>A0ACC6PIC0</accession>
<reference evidence="1" key="1">
    <citation type="submission" date="2024-03" db="EMBL/GenBank/DDBJ databases">
        <title>Whole genome sequecning of epiphytes from Marcgravia umbellata leaves.</title>
        <authorList>
            <person name="Kumar G."/>
            <person name="Savka M.A."/>
        </authorList>
    </citation>
    <scope>NUCLEOTIDE SEQUENCE</scope>
    <source>
        <strain evidence="1">RIT_BL5</strain>
    </source>
</reference>